<gene>
    <name evidence="2" type="ORF">CDV28_10597</name>
</gene>
<dbReference type="InterPro" id="IPR029479">
    <property type="entry name" value="Nitroreductase"/>
</dbReference>
<dbReference type="Proteomes" id="UP000316238">
    <property type="component" value="Unassembled WGS sequence"/>
</dbReference>
<evidence type="ECO:0000259" key="1">
    <source>
        <dbReference type="Pfam" id="PF00881"/>
    </source>
</evidence>
<reference evidence="2" key="1">
    <citation type="submission" date="2017-07" db="EMBL/GenBank/DDBJ databases">
        <title>The cable genome - Insights into the physiology and evolution of filamentous bacteria capable of sulfide oxidation via long distance electron transfer.</title>
        <authorList>
            <person name="Thorup C."/>
            <person name="Bjerg J.T."/>
            <person name="Schreiber L."/>
            <person name="Nielsen L.P."/>
            <person name="Kjeldsen K.U."/>
            <person name="Boesen T."/>
            <person name="Boggild A."/>
            <person name="Meysman F."/>
            <person name="Geelhoed J."/>
            <person name="Schramm A."/>
        </authorList>
    </citation>
    <scope>NUCLEOTIDE SEQUENCE [LARGE SCALE GENOMIC DNA]</scope>
    <source>
        <strain evidence="2">GS</strain>
    </source>
</reference>
<keyword evidence="3" id="KW-1185">Reference proteome</keyword>
<dbReference type="GO" id="GO:0016491">
    <property type="term" value="F:oxidoreductase activity"/>
    <property type="evidence" value="ECO:0007669"/>
    <property type="project" value="InterPro"/>
</dbReference>
<accession>A0A521G3N2</accession>
<comment type="caution">
    <text evidence="2">The sequence shown here is derived from an EMBL/GenBank/DDBJ whole genome shotgun (WGS) entry which is preliminary data.</text>
</comment>
<dbReference type="PANTHER" id="PTHR43745">
    <property type="entry name" value="NITROREDUCTASE MJ1384-RELATED"/>
    <property type="match status" value="1"/>
</dbReference>
<feature type="domain" description="Nitroreductase" evidence="1">
    <location>
        <begin position="135"/>
        <end position="220"/>
    </location>
</feature>
<dbReference type="CDD" id="cd02142">
    <property type="entry name" value="McbC_SagB-like_oxidoreductase"/>
    <property type="match status" value="1"/>
</dbReference>
<dbReference type="PANTHER" id="PTHR43745:SF2">
    <property type="entry name" value="NITROREDUCTASE MJ1384-RELATED"/>
    <property type="match status" value="1"/>
</dbReference>
<dbReference type="InterPro" id="IPR000415">
    <property type="entry name" value="Nitroreductase-like"/>
</dbReference>
<protein>
    <submittedName>
        <fullName evidence="2">SagB-type dehydrogenase domain-containing protein</fullName>
    </submittedName>
</protein>
<dbReference type="SUPFAM" id="SSF55469">
    <property type="entry name" value="FMN-dependent nitroreductase-like"/>
    <property type="match status" value="1"/>
</dbReference>
<sequence length="226" mass="25165">MPSVNVRLSLPDDSPCELFHTATKLSPYQFRQWYYQQPPVTEHPAIAKWMQAPFKEYLSLPQTELPPPASAAAQAGQVDAACLAALLQQPAEISSLELYLWVNAASGMMPGLHHYNKRTHRLESFPAAGPLLPTAQLRRHMPEHLSALLFISGVVTRVRLQHGERGYRYMLFETGQVLERMRSQAAALGFSLALMPDFYDDAVNKLLGLDGVEESVLHMAGVLMPT</sequence>
<evidence type="ECO:0000313" key="2">
    <source>
        <dbReference type="EMBL" id="TAA75639.1"/>
    </source>
</evidence>
<dbReference type="AlphaFoldDB" id="A0A521G3N2"/>
<dbReference type="Pfam" id="PF00881">
    <property type="entry name" value="Nitroreductase"/>
    <property type="match status" value="1"/>
</dbReference>
<dbReference type="EMBL" id="NQJD01000005">
    <property type="protein sequence ID" value="TAA75639.1"/>
    <property type="molecule type" value="Genomic_DNA"/>
</dbReference>
<name>A0A521G3N2_9BACT</name>
<dbReference type="Gene3D" id="3.40.109.10">
    <property type="entry name" value="NADH Oxidase"/>
    <property type="match status" value="1"/>
</dbReference>
<dbReference type="InterPro" id="IPR052544">
    <property type="entry name" value="Bacteriocin_Proc_Enz"/>
</dbReference>
<proteinExistence type="predicted"/>
<evidence type="ECO:0000313" key="3">
    <source>
        <dbReference type="Proteomes" id="UP000316238"/>
    </source>
</evidence>
<organism evidence="2 3">
    <name type="scientific">Candidatus Electronema aureum</name>
    <dbReference type="NCBI Taxonomy" id="2005002"/>
    <lineage>
        <taxon>Bacteria</taxon>
        <taxon>Pseudomonadati</taxon>
        <taxon>Thermodesulfobacteriota</taxon>
        <taxon>Desulfobulbia</taxon>
        <taxon>Desulfobulbales</taxon>
        <taxon>Desulfobulbaceae</taxon>
        <taxon>Candidatus Electronema</taxon>
    </lineage>
</organism>